<keyword evidence="5" id="KW-1185">Reference proteome</keyword>
<name>A0A931DKF7_9ACTN</name>
<dbReference type="SUPFAM" id="SSF49764">
    <property type="entry name" value="HSP20-like chaperones"/>
    <property type="match status" value="1"/>
</dbReference>
<comment type="caution">
    <text evidence="4">The sequence shown here is derived from an EMBL/GenBank/DDBJ whole genome shotgun (WGS) entry which is preliminary data.</text>
</comment>
<evidence type="ECO:0000256" key="1">
    <source>
        <dbReference type="PROSITE-ProRule" id="PRU00285"/>
    </source>
</evidence>
<dbReference type="InterPro" id="IPR008978">
    <property type="entry name" value="HSP20-like_chaperone"/>
</dbReference>
<dbReference type="Pfam" id="PF00011">
    <property type="entry name" value="HSP20"/>
    <property type="match status" value="1"/>
</dbReference>
<evidence type="ECO:0000313" key="4">
    <source>
        <dbReference type="EMBL" id="MBG6089186.1"/>
    </source>
</evidence>
<dbReference type="Proteomes" id="UP000614047">
    <property type="component" value="Unassembled WGS sequence"/>
</dbReference>
<dbReference type="RefSeq" id="WP_197011822.1">
    <property type="nucleotide sequence ID" value="NZ_BAABES010000004.1"/>
</dbReference>
<dbReference type="PROSITE" id="PS01031">
    <property type="entry name" value="SHSP"/>
    <property type="match status" value="1"/>
</dbReference>
<organism evidence="4 5">
    <name type="scientific">Actinomadura viridis</name>
    <dbReference type="NCBI Taxonomy" id="58110"/>
    <lineage>
        <taxon>Bacteria</taxon>
        <taxon>Bacillati</taxon>
        <taxon>Actinomycetota</taxon>
        <taxon>Actinomycetes</taxon>
        <taxon>Streptosporangiales</taxon>
        <taxon>Thermomonosporaceae</taxon>
        <taxon>Actinomadura</taxon>
    </lineage>
</organism>
<dbReference type="AlphaFoldDB" id="A0A931DKF7"/>
<evidence type="ECO:0000256" key="2">
    <source>
        <dbReference type="RuleBase" id="RU003616"/>
    </source>
</evidence>
<dbReference type="EMBL" id="JADOUA010000001">
    <property type="protein sequence ID" value="MBG6089186.1"/>
    <property type="molecule type" value="Genomic_DNA"/>
</dbReference>
<dbReference type="CDD" id="cd06464">
    <property type="entry name" value="ACD_sHsps-like"/>
    <property type="match status" value="1"/>
</dbReference>
<dbReference type="InterPro" id="IPR031107">
    <property type="entry name" value="Small_HSP"/>
</dbReference>
<feature type="domain" description="SHSP" evidence="3">
    <location>
        <begin position="26"/>
        <end position="139"/>
    </location>
</feature>
<dbReference type="InterPro" id="IPR002068">
    <property type="entry name" value="A-crystallin/Hsp20_dom"/>
</dbReference>
<dbReference type="PANTHER" id="PTHR11527">
    <property type="entry name" value="HEAT-SHOCK PROTEIN 20 FAMILY MEMBER"/>
    <property type="match status" value="1"/>
</dbReference>
<proteinExistence type="inferred from homology"/>
<gene>
    <name evidence="4" type="ORF">IW256_003299</name>
</gene>
<reference evidence="4" key="1">
    <citation type="submission" date="2020-11" db="EMBL/GenBank/DDBJ databases">
        <title>Sequencing the genomes of 1000 actinobacteria strains.</title>
        <authorList>
            <person name="Klenk H.-P."/>
        </authorList>
    </citation>
    <scope>NUCLEOTIDE SEQUENCE</scope>
    <source>
        <strain evidence="4">DSM 43175</strain>
    </source>
</reference>
<accession>A0A931DKF7</accession>
<dbReference type="Gene3D" id="2.60.40.790">
    <property type="match status" value="1"/>
</dbReference>
<sequence>MSTLERREPHGLFPDLFDWLESPLSMLRPELTQAIRVENYIEGDDYVIRAELPGMDPDRDVEITVSAGVLNIHAERREEHKETHRSEFRYGSFTRSMALPSDVDPDAIKAGYDKGILTVRVPMSRAAKEEAKRITIQKEAAGGKEEISGEK</sequence>
<comment type="similarity">
    <text evidence="1 2">Belongs to the small heat shock protein (HSP20) family.</text>
</comment>
<protein>
    <submittedName>
        <fullName evidence="4">HSP20 family molecular chaperone IbpA</fullName>
    </submittedName>
</protein>
<evidence type="ECO:0000259" key="3">
    <source>
        <dbReference type="PROSITE" id="PS01031"/>
    </source>
</evidence>
<evidence type="ECO:0000313" key="5">
    <source>
        <dbReference type="Proteomes" id="UP000614047"/>
    </source>
</evidence>